<evidence type="ECO:0000313" key="7">
    <source>
        <dbReference type="Proteomes" id="UP000812013"/>
    </source>
</evidence>
<evidence type="ECO:0000259" key="5">
    <source>
        <dbReference type="PROSITE" id="PS50075"/>
    </source>
</evidence>
<dbReference type="InterPro" id="IPR020806">
    <property type="entry name" value="PKS_PP-bd"/>
</dbReference>
<comment type="caution">
    <text evidence="6">The sequence shown here is derived from an EMBL/GenBank/DDBJ whole genome shotgun (WGS) entry which is preliminary data.</text>
</comment>
<dbReference type="InterPro" id="IPR023213">
    <property type="entry name" value="CAT-like_dom_sf"/>
</dbReference>
<proteinExistence type="predicted"/>
<dbReference type="Proteomes" id="UP000812013">
    <property type="component" value="Unassembled WGS sequence"/>
</dbReference>
<dbReference type="Gene3D" id="3.30.559.30">
    <property type="entry name" value="Nonribosomal peptide synthetase, condensation domain"/>
    <property type="match status" value="1"/>
</dbReference>
<evidence type="ECO:0000256" key="4">
    <source>
        <dbReference type="SAM" id="MobiDB-lite"/>
    </source>
</evidence>
<keyword evidence="3" id="KW-0597">Phosphoprotein</keyword>
<dbReference type="EMBL" id="WTFF01000037">
    <property type="protein sequence ID" value="MBW5481882.1"/>
    <property type="molecule type" value="Genomic_DNA"/>
</dbReference>
<dbReference type="Gene3D" id="3.40.50.12780">
    <property type="entry name" value="N-terminal domain of ligase-like"/>
    <property type="match status" value="1"/>
</dbReference>
<dbReference type="SMART" id="SM00823">
    <property type="entry name" value="PKS_PP"/>
    <property type="match status" value="1"/>
</dbReference>
<reference evidence="6 7" key="1">
    <citation type="submission" date="2019-12" db="EMBL/GenBank/DDBJ databases">
        <title>Genome sequence of Streptomyces bambusae.</title>
        <authorList>
            <person name="Bansal K."/>
            <person name="Choksket S."/>
            <person name="Korpole S."/>
            <person name="Patil P.B."/>
        </authorList>
    </citation>
    <scope>NUCLEOTIDE SEQUENCE [LARGE SCALE GENOMIC DNA]</scope>
    <source>
        <strain evidence="6 7">SK60</strain>
    </source>
</reference>
<gene>
    <name evidence="6" type="ORF">GPJ59_08305</name>
</gene>
<dbReference type="Pfam" id="PF00501">
    <property type="entry name" value="AMP-binding"/>
    <property type="match status" value="1"/>
</dbReference>
<dbReference type="PANTHER" id="PTHR45527">
    <property type="entry name" value="NONRIBOSOMAL PEPTIDE SYNTHETASE"/>
    <property type="match status" value="1"/>
</dbReference>
<dbReference type="InterPro" id="IPR010071">
    <property type="entry name" value="AA_adenyl_dom"/>
</dbReference>
<feature type="compositionally biased region" description="Basic and acidic residues" evidence="4">
    <location>
        <begin position="901"/>
        <end position="912"/>
    </location>
</feature>
<feature type="region of interest" description="Disordered" evidence="4">
    <location>
        <begin position="1"/>
        <end position="38"/>
    </location>
</feature>
<dbReference type="SUPFAM" id="SSF47336">
    <property type="entry name" value="ACP-like"/>
    <property type="match status" value="1"/>
</dbReference>
<dbReference type="SUPFAM" id="SSF56801">
    <property type="entry name" value="Acetyl-CoA synthetase-like"/>
    <property type="match status" value="1"/>
</dbReference>
<feature type="compositionally biased region" description="Basic and acidic residues" evidence="4">
    <location>
        <begin position="13"/>
        <end position="25"/>
    </location>
</feature>
<evidence type="ECO:0000256" key="3">
    <source>
        <dbReference type="ARBA" id="ARBA00022553"/>
    </source>
</evidence>
<dbReference type="InterPro" id="IPR042099">
    <property type="entry name" value="ANL_N_sf"/>
</dbReference>
<dbReference type="InterPro" id="IPR001242">
    <property type="entry name" value="Condensation_dom"/>
</dbReference>
<dbReference type="Pfam" id="PF00550">
    <property type="entry name" value="PP-binding"/>
    <property type="match status" value="1"/>
</dbReference>
<dbReference type="InterPro" id="IPR029058">
    <property type="entry name" value="AB_hydrolase_fold"/>
</dbReference>
<feature type="domain" description="Carrier" evidence="5">
    <location>
        <begin position="595"/>
        <end position="670"/>
    </location>
</feature>
<dbReference type="PROSITE" id="PS50075">
    <property type="entry name" value="CARRIER"/>
    <property type="match status" value="1"/>
</dbReference>
<feature type="region of interest" description="Disordered" evidence="4">
    <location>
        <begin position="144"/>
        <end position="191"/>
    </location>
</feature>
<keyword evidence="2" id="KW-0596">Phosphopantetheine</keyword>
<dbReference type="InterPro" id="IPR020845">
    <property type="entry name" value="AMP-binding_CS"/>
</dbReference>
<keyword evidence="7" id="KW-1185">Reference proteome</keyword>
<dbReference type="InterPro" id="IPR009081">
    <property type="entry name" value="PP-bd_ACP"/>
</dbReference>
<dbReference type="SUPFAM" id="SSF52777">
    <property type="entry name" value="CoA-dependent acyltransferases"/>
    <property type="match status" value="2"/>
</dbReference>
<accession>A0ABS6Z2B8</accession>
<dbReference type="PROSITE" id="PS00455">
    <property type="entry name" value="AMP_BINDING"/>
    <property type="match status" value="1"/>
</dbReference>
<protein>
    <submittedName>
        <fullName evidence="6">Amino acid adenylation domain-containing protein</fullName>
    </submittedName>
</protein>
<evidence type="ECO:0000256" key="2">
    <source>
        <dbReference type="ARBA" id="ARBA00022450"/>
    </source>
</evidence>
<feature type="compositionally biased region" description="Low complexity" evidence="4">
    <location>
        <begin position="558"/>
        <end position="571"/>
    </location>
</feature>
<dbReference type="PANTHER" id="PTHR45527:SF1">
    <property type="entry name" value="FATTY ACID SYNTHASE"/>
    <property type="match status" value="1"/>
</dbReference>
<evidence type="ECO:0000256" key="1">
    <source>
        <dbReference type="ARBA" id="ARBA00001957"/>
    </source>
</evidence>
<dbReference type="InterPro" id="IPR000873">
    <property type="entry name" value="AMP-dep_synth/lig_dom"/>
</dbReference>
<name>A0ABS6Z2B8_9ACTN</name>
<organism evidence="6 7">
    <name type="scientific">Streptomyces bambusae</name>
    <dbReference type="NCBI Taxonomy" id="1550616"/>
    <lineage>
        <taxon>Bacteria</taxon>
        <taxon>Bacillati</taxon>
        <taxon>Actinomycetota</taxon>
        <taxon>Actinomycetes</taxon>
        <taxon>Kitasatosporales</taxon>
        <taxon>Streptomycetaceae</taxon>
        <taxon>Streptomyces</taxon>
    </lineage>
</organism>
<dbReference type="Gene3D" id="3.40.50.1820">
    <property type="entry name" value="alpha/beta hydrolase"/>
    <property type="match status" value="1"/>
</dbReference>
<dbReference type="Gene3D" id="3.30.559.10">
    <property type="entry name" value="Chloramphenicol acetyltransferase-like domain"/>
    <property type="match status" value="1"/>
</dbReference>
<dbReference type="NCBIfam" id="TIGR01733">
    <property type="entry name" value="AA-adenyl-dom"/>
    <property type="match status" value="1"/>
</dbReference>
<evidence type="ECO:0000313" key="6">
    <source>
        <dbReference type="EMBL" id="MBW5481882.1"/>
    </source>
</evidence>
<dbReference type="Pfam" id="PF00668">
    <property type="entry name" value="Condensation"/>
    <property type="match status" value="2"/>
</dbReference>
<feature type="region of interest" description="Disordered" evidence="4">
    <location>
        <begin position="558"/>
        <end position="594"/>
    </location>
</feature>
<dbReference type="Gene3D" id="3.30.300.30">
    <property type="match status" value="1"/>
</dbReference>
<comment type="cofactor">
    <cofactor evidence="1">
        <name>pantetheine 4'-phosphate</name>
        <dbReference type="ChEBI" id="CHEBI:47942"/>
    </cofactor>
</comment>
<sequence length="1139" mass="119154">MFLPSLCPTGGKPEQRGGDGVRPDPKWTAGPRNTAPGGGLHEAFARRAAERPGAVALVEGDRTTTYAELDATADAWASGLVAAGVTPGALVPVLLPRSTELVTALLAVLKTGAAYALLDPDWPADRLRDVMRDLRPPLMIARESGDAAQGGGPEGHAPDGRTLHGHAPHGHALPVWPPPSGETAGAAPDPDGFTPVAVDAGDPACVFFTSGTTGRPKGVLSPHRATARLFQPGGFAEFTADTVMPLAAATPWDAFSLELWSVLLSGGTSLVVTDPYLSPVALGDAVSRHRADTVWLTSSLFNMIVDESPDAFRGLRQVMIGGERLSAGHVRRFLHRHPGIALLNGYGPVESTVFATTHRITEPDCDLPGGIPLGRPVPGTQVHVLDGTRPCAVDETGEICLAGDGLALGYLGDEALTARKFTDVRIDGRDVRVYRTGDLGRWDRDGLLHYQGRSDRQLKIRGHRVEPAEVERQVEQLLPAVRHCRVLARGDAARGERELVAFCVPVRLGDPLDGALAVLAEALVAYQRPAAVVGVDAFPVTAQGKLDERALLALAEAAGPASPGGPTSEPAHPAHPAHPTHPTHPASQPGVRPADLRDPVLRAVAECFASVLELDAVPLDVPFVGLGGTSLGAGRLCARLAAALSRPVPVSWLYQDPTAAGLARRLAAAPAPAPTAAQAAPVGSDSDTPLSAMQLVYLTPQLLDPADRTGHCLLTWAVEGELDLGALEAAVAEVHRSHEPLRAAYVLDPRPAAELVDIPPPPLEVLPARESVAAAARAARAELAGELAPDLGEVWRTVLVPVTGRETGASTAVFGCVVHHVAFDGWSEAVLADDLSAAYRTALATGAPVLGPRPTLAAVHREREARLREAAAGNHHAYLRAELADVPAMRWPVGPGTGEAEELRAAAGEPREPGAPGLAPDLTPGLTPSPAPGLVEAVLDAEALAGADAVAASAGVTRFVVLLSLWAASLSEATGQRDFAVGVPVAQRDGAELERAVGCHINMLALRLRGAALDGDQAAVARVAETSARAFAAQDVPFPDVLALVDPPRSGRPPLYQTLFACQDNTPPQLELVGARTTLLRQPYLDLPLELHTELWPADDGGLLVHTAFRPGTVAESTAREVSKRFTERVRTLVPGVTR</sequence>
<dbReference type="InterPro" id="IPR036736">
    <property type="entry name" value="ACP-like_sf"/>
</dbReference>
<dbReference type="InterPro" id="IPR045851">
    <property type="entry name" value="AMP-bd_C_sf"/>
</dbReference>
<feature type="region of interest" description="Disordered" evidence="4">
    <location>
        <begin position="894"/>
        <end position="921"/>
    </location>
</feature>